<reference evidence="2" key="1">
    <citation type="submission" date="2021-01" db="EMBL/GenBank/DDBJ databases">
        <authorList>
            <person name="Corre E."/>
            <person name="Pelletier E."/>
            <person name="Niang G."/>
            <person name="Scheremetjew M."/>
            <person name="Finn R."/>
            <person name="Kale V."/>
            <person name="Holt S."/>
            <person name="Cochrane G."/>
            <person name="Meng A."/>
            <person name="Brown T."/>
            <person name="Cohen L."/>
        </authorList>
    </citation>
    <scope>NUCLEOTIDE SEQUENCE</scope>
    <source>
        <strain evidence="2">Pbaha01</strain>
    </source>
</reference>
<dbReference type="GO" id="GO:0005829">
    <property type="term" value="C:cytosol"/>
    <property type="evidence" value="ECO:0007669"/>
    <property type="project" value="TreeGrafter"/>
</dbReference>
<gene>
    <name evidence="2" type="ORF">PBAH0796_LOCUS48</name>
</gene>
<dbReference type="InterPro" id="IPR014020">
    <property type="entry name" value="Tensin_C2-dom"/>
</dbReference>
<dbReference type="PANTHER" id="PTHR12305:SF60">
    <property type="entry name" value="PHOSPHATIDYLINOSITOL 3,4,5-TRISPHOSPHATE 3-PHOSPHATASE TPTE2-RELATED"/>
    <property type="match status" value="1"/>
</dbReference>
<feature type="domain" description="C2 tensin-type" evidence="1">
    <location>
        <begin position="42"/>
        <end position="189"/>
    </location>
</feature>
<dbReference type="SUPFAM" id="SSF49562">
    <property type="entry name" value="C2 domain (Calcium/lipid-binding domain, CaLB)"/>
    <property type="match status" value="1"/>
</dbReference>
<name>A0A7R9ZUT5_9DINO</name>
<protein>
    <recommendedName>
        <fullName evidence="1">C2 tensin-type domain-containing protein</fullName>
    </recommendedName>
</protein>
<proteinExistence type="predicted"/>
<organism evidence="2">
    <name type="scientific">Pyrodinium bahamense</name>
    <dbReference type="NCBI Taxonomy" id="73915"/>
    <lineage>
        <taxon>Eukaryota</taxon>
        <taxon>Sar</taxon>
        <taxon>Alveolata</taxon>
        <taxon>Dinophyceae</taxon>
        <taxon>Gonyaulacales</taxon>
        <taxon>Pyrocystaceae</taxon>
        <taxon>Pyrodinium</taxon>
    </lineage>
</organism>
<dbReference type="EMBL" id="HBEG01000074">
    <property type="protein sequence ID" value="CAD8344310.1"/>
    <property type="molecule type" value="Transcribed_RNA"/>
</dbReference>
<evidence type="ECO:0000259" key="1">
    <source>
        <dbReference type="PROSITE" id="PS51182"/>
    </source>
</evidence>
<dbReference type="Gene3D" id="2.60.40.1110">
    <property type="match status" value="1"/>
</dbReference>
<accession>A0A7R9ZUT5</accession>
<dbReference type="PROSITE" id="PS51182">
    <property type="entry name" value="C2_TENSIN"/>
    <property type="match status" value="1"/>
</dbReference>
<dbReference type="InterPro" id="IPR035892">
    <property type="entry name" value="C2_domain_sf"/>
</dbReference>
<evidence type="ECO:0000313" key="2">
    <source>
        <dbReference type="EMBL" id="CAD8344310.1"/>
    </source>
</evidence>
<dbReference type="PANTHER" id="PTHR12305">
    <property type="entry name" value="PHOSPHATASE WITH HOMOLOGY TO TENSIN"/>
    <property type="match status" value="1"/>
</dbReference>
<dbReference type="InterPro" id="IPR051281">
    <property type="entry name" value="Dual-spec_lipid-protein_phosph"/>
</dbReference>
<dbReference type="GO" id="GO:0016314">
    <property type="term" value="F:phosphatidylinositol-3,4,5-trisphosphate 3-phosphatase activity"/>
    <property type="evidence" value="ECO:0007669"/>
    <property type="project" value="TreeGrafter"/>
</dbReference>
<sequence>MDAMGRAKVQGVETRSQVRYIEYMSRLLHEQRTFFPRQVQPPHPVELRLRELRLCGMFQMPPPEELVVLVRGGARRRQVMHVSGVAASAFDLEGVVVQGDVLIEVYGRGNLSPSIDLALAVRRELEQPRRRSVVNKGEKRSTCLLYFFVHTSFLEGEQLQLLASTVDKGSKKKGLYNDSGSVELTFSAAT</sequence>
<dbReference type="AlphaFoldDB" id="A0A7R9ZUT5"/>